<evidence type="ECO:0000313" key="2">
    <source>
        <dbReference type="Proteomes" id="UP000000787"/>
    </source>
</evidence>
<accession>A9AVE9</accession>
<dbReference type="EMBL" id="CP000875">
    <property type="protein sequence ID" value="ABX04640.1"/>
    <property type="molecule type" value="Genomic_DNA"/>
</dbReference>
<proteinExistence type="predicted"/>
<protein>
    <submittedName>
        <fullName evidence="1">Uncharacterized protein</fullName>
    </submittedName>
</protein>
<dbReference type="HOGENOM" id="CLU_1882893_0_0_0"/>
<dbReference type="KEGG" id="hau:Haur_1997"/>
<dbReference type="Proteomes" id="UP000000787">
    <property type="component" value="Chromosome"/>
</dbReference>
<dbReference type="BioCyc" id="HAUR316274:GHYA-2026-MONOMER"/>
<keyword evidence="2" id="KW-1185">Reference proteome</keyword>
<gene>
    <name evidence="1" type="ordered locus">Haur_1997</name>
</gene>
<dbReference type="eggNOG" id="ENOG502ZHMN">
    <property type="taxonomic scope" value="Bacteria"/>
</dbReference>
<name>A9AVE9_HERA2</name>
<sequence>MGNDFMYGDASIGEITLDRWKLMRQLLRILIEYLNQAMLRSNISGIRNLTVSPHAPSIPPLPIPAIDQPPRGALLFAAIFEDRSDWLNEIEVLDPAEWRRLFAWYHYLAARDGALDLFEPTMQGLYRRTSALEEY</sequence>
<dbReference type="STRING" id="316274.Haur_1997"/>
<dbReference type="InParanoid" id="A9AVE9"/>
<organism evidence="1 2">
    <name type="scientific">Herpetosiphon aurantiacus (strain ATCC 23779 / DSM 785 / 114-95)</name>
    <dbReference type="NCBI Taxonomy" id="316274"/>
    <lineage>
        <taxon>Bacteria</taxon>
        <taxon>Bacillati</taxon>
        <taxon>Chloroflexota</taxon>
        <taxon>Chloroflexia</taxon>
        <taxon>Herpetosiphonales</taxon>
        <taxon>Herpetosiphonaceae</taxon>
        <taxon>Herpetosiphon</taxon>
    </lineage>
</organism>
<evidence type="ECO:0000313" key="1">
    <source>
        <dbReference type="EMBL" id="ABX04640.1"/>
    </source>
</evidence>
<dbReference type="AlphaFoldDB" id="A9AVE9"/>
<reference evidence="1 2" key="1">
    <citation type="journal article" date="2011" name="Stand. Genomic Sci.">
        <title>Complete genome sequence of the filamentous gliding predatory bacterium Herpetosiphon aurantiacus type strain (114-95(T)).</title>
        <authorList>
            <person name="Kiss H."/>
            <person name="Nett M."/>
            <person name="Domin N."/>
            <person name="Martin K."/>
            <person name="Maresca J.A."/>
            <person name="Copeland A."/>
            <person name="Lapidus A."/>
            <person name="Lucas S."/>
            <person name="Berry K.W."/>
            <person name="Glavina Del Rio T."/>
            <person name="Dalin E."/>
            <person name="Tice H."/>
            <person name="Pitluck S."/>
            <person name="Richardson P."/>
            <person name="Bruce D."/>
            <person name="Goodwin L."/>
            <person name="Han C."/>
            <person name="Detter J.C."/>
            <person name="Schmutz J."/>
            <person name="Brettin T."/>
            <person name="Land M."/>
            <person name="Hauser L."/>
            <person name="Kyrpides N.C."/>
            <person name="Ivanova N."/>
            <person name="Goker M."/>
            <person name="Woyke T."/>
            <person name="Klenk H.P."/>
            <person name="Bryant D.A."/>
        </authorList>
    </citation>
    <scope>NUCLEOTIDE SEQUENCE [LARGE SCALE GENOMIC DNA]</scope>
    <source>
        <strain evidence="2">ATCC 23779 / DSM 785 / 114-95</strain>
    </source>
</reference>